<sequence length="94" mass="11054">MSKLLPDDAIPIQCCLELAPLQPLLTSRRLQHLDLSYFPYEEQFCMFLSCYQMVVKICNLFLFQEYWNLQYCRTARIVTSFLPQTGISSLTHLL</sequence>
<name>A0AAV4SXH4_CAEEX</name>
<protein>
    <submittedName>
        <fullName evidence="1">Uncharacterized protein</fullName>
    </submittedName>
</protein>
<evidence type="ECO:0000313" key="1">
    <source>
        <dbReference type="EMBL" id="GIY36303.1"/>
    </source>
</evidence>
<dbReference type="Proteomes" id="UP001054945">
    <property type="component" value="Unassembled WGS sequence"/>
</dbReference>
<comment type="caution">
    <text evidence="1">The sequence shown here is derived from an EMBL/GenBank/DDBJ whole genome shotgun (WGS) entry which is preliminary data.</text>
</comment>
<accession>A0AAV4SXH4</accession>
<dbReference type="EMBL" id="BPLR01010028">
    <property type="protein sequence ID" value="GIY36303.1"/>
    <property type="molecule type" value="Genomic_DNA"/>
</dbReference>
<organism evidence="1 2">
    <name type="scientific">Caerostris extrusa</name>
    <name type="common">Bark spider</name>
    <name type="synonym">Caerostris bankana</name>
    <dbReference type="NCBI Taxonomy" id="172846"/>
    <lineage>
        <taxon>Eukaryota</taxon>
        <taxon>Metazoa</taxon>
        <taxon>Ecdysozoa</taxon>
        <taxon>Arthropoda</taxon>
        <taxon>Chelicerata</taxon>
        <taxon>Arachnida</taxon>
        <taxon>Araneae</taxon>
        <taxon>Araneomorphae</taxon>
        <taxon>Entelegynae</taxon>
        <taxon>Araneoidea</taxon>
        <taxon>Araneidae</taxon>
        <taxon>Caerostris</taxon>
    </lineage>
</organism>
<proteinExistence type="predicted"/>
<gene>
    <name evidence="1" type="ORF">CEXT_731541</name>
</gene>
<evidence type="ECO:0000313" key="2">
    <source>
        <dbReference type="Proteomes" id="UP001054945"/>
    </source>
</evidence>
<dbReference type="AlphaFoldDB" id="A0AAV4SXH4"/>
<reference evidence="1 2" key="1">
    <citation type="submission" date="2021-06" db="EMBL/GenBank/DDBJ databases">
        <title>Caerostris extrusa draft genome.</title>
        <authorList>
            <person name="Kono N."/>
            <person name="Arakawa K."/>
        </authorList>
    </citation>
    <scope>NUCLEOTIDE SEQUENCE [LARGE SCALE GENOMIC DNA]</scope>
</reference>
<keyword evidence="2" id="KW-1185">Reference proteome</keyword>